<evidence type="ECO:0000313" key="9">
    <source>
        <dbReference type="RefSeq" id="XP_019847497.1"/>
    </source>
</evidence>
<evidence type="ECO:0000256" key="3">
    <source>
        <dbReference type="ARBA" id="ARBA00022525"/>
    </source>
</evidence>
<evidence type="ECO:0000313" key="8">
    <source>
        <dbReference type="Proteomes" id="UP001652620"/>
    </source>
</evidence>
<evidence type="ECO:0000256" key="4">
    <source>
        <dbReference type="ARBA" id="ARBA00022729"/>
    </source>
</evidence>
<dbReference type="Pfam" id="PF03022">
    <property type="entry name" value="MRJP"/>
    <property type="match status" value="1"/>
</dbReference>
<dbReference type="SMR" id="A0A034WFH8"/>
<dbReference type="InterPro" id="IPR011042">
    <property type="entry name" value="6-blade_b-propeller_TolB-like"/>
</dbReference>
<evidence type="ECO:0000256" key="2">
    <source>
        <dbReference type="ARBA" id="ARBA00009127"/>
    </source>
</evidence>
<dbReference type="InterPro" id="IPR017996">
    <property type="entry name" value="MRJP/yellow-related"/>
</dbReference>
<dbReference type="RefSeq" id="XP_019847497.1">
    <property type="nucleotide sequence ID" value="XM_019991938.2"/>
</dbReference>
<dbReference type="EMBL" id="GAKP01006062">
    <property type="protein sequence ID" value="JAC52890.1"/>
    <property type="molecule type" value="Transcribed_RNA"/>
</dbReference>
<dbReference type="PANTHER" id="PTHR10009">
    <property type="entry name" value="PROTEIN YELLOW-RELATED"/>
    <property type="match status" value="1"/>
</dbReference>
<evidence type="ECO:0000313" key="6">
    <source>
        <dbReference type="EMBL" id="JAC52890.1"/>
    </source>
</evidence>
<reference evidence="9" key="3">
    <citation type="submission" date="2025-04" db="UniProtKB">
        <authorList>
            <consortium name="RefSeq"/>
        </authorList>
    </citation>
    <scope>IDENTIFICATION</scope>
    <source>
        <strain evidence="9">Punador</strain>
    </source>
</reference>
<feature type="chain" id="PRO_5007369203" evidence="5">
    <location>
        <begin position="22"/>
        <end position="460"/>
    </location>
</feature>
<dbReference type="KEGG" id="bdr:105229980"/>
<dbReference type="PRINTS" id="PR01366">
    <property type="entry name" value="ROYALJELLY"/>
</dbReference>
<protein>
    <submittedName>
        <fullName evidence="6 9">Protein yellow</fullName>
    </submittedName>
    <submittedName>
        <fullName evidence="7">Yellow protein</fullName>
    </submittedName>
</protein>
<dbReference type="OrthoDB" id="7776143at2759"/>
<reference evidence="7" key="2">
    <citation type="submission" date="2019-02" db="EMBL/GenBank/DDBJ databases">
        <authorList>
            <person name="Lu Y."/>
            <person name="Chen Y."/>
        </authorList>
    </citation>
    <scope>NUCLEOTIDE SEQUENCE</scope>
    <source>
        <strain evidence="7">C48145_g2</strain>
    </source>
</reference>
<name>A0A034WFH8_BACDO</name>
<evidence type="ECO:0000256" key="5">
    <source>
        <dbReference type="SAM" id="SignalP"/>
    </source>
</evidence>
<sequence>MCERLRKSTCLILLFAVLAKTKDNLRIAFEWKEMDFKYENAEARWTAIENHEFRPDNVIPFGLEVYRSRMYVALPRWRDGVPASLAYFDINEKSTKSPLLIPYPSWEAHNLADSDPELVSPFRIRADRCGRLWVLDSRIAGVLENTTIFGTAQLLVYDLHNDNLLRRYKFPNSHMKQGSFFANLAVEDSNCEYSFAYAADLGAPGLIVYSWAQDDSWRVQHNFFHPDPLAGNYSIDGIEFQWDDGLYGLALSKPQEDGYAILYFHPLSSTTEFSVSTSVLRNKTFASSGEIYHNFKVLGARGSNGQAGAAFIDPRTEVLFYTLPNLNALDCWSTTNTYYSTDTQGRVYTSAQEFVFPTEVKVDTEDRLWVLSNKLQEFIYDELYPGRVNYRVFTANVVDAIANTVCDTKMKPLPEIVKTELDTILDTVINSTKEVSASGVVAKSLSEIIVLIAACLLILV</sequence>
<evidence type="ECO:0000256" key="1">
    <source>
        <dbReference type="ARBA" id="ARBA00004613"/>
    </source>
</evidence>
<keyword evidence="3" id="KW-0964">Secreted</keyword>
<dbReference type="GeneID" id="105229980"/>
<dbReference type="AlphaFoldDB" id="A0A034WFH8"/>
<reference evidence="8" key="4">
    <citation type="submission" date="2025-05" db="UniProtKB">
        <authorList>
            <consortium name="RefSeq"/>
        </authorList>
    </citation>
    <scope>NUCLEOTIDE SEQUENCE [LARGE SCALE GENOMIC DNA]</scope>
</reference>
<comment type="similarity">
    <text evidence="2">Belongs to the major royal jelly protein family.</text>
</comment>
<proteinExistence type="evidence at transcript level"/>
<comment type="subcellular location">
    <subcellularLocation>
        <location evidence="1">Secreted</location>
    </subcellularLocation>
</comment>
<feature type="signal peptide" evidence="5">
    <location>
        <begin position="1"/>
        <end position="21"/>
    </location>
</feature>
<keyword evidence="8" id="KW-1185">Reference proteome</keyword>
<dbReference type="PANTHER" id="PTHR10009:SF12">
    <property type="entry name" value="LD43175P"/>
    <property type="match status" value="1"/>
</dbReference>
<evidence type="ECO:0000313" key="7">
    <source>
        <dbReference type="EMBL" id="QEL52203.1"/>
    </source>
</evidence>
<dbReference type="EMBL" id="MK529914">
    <property type="protein sequence ID" value="QEL52203.1"/>
    <property type="molecule type" value="mRNA"/>
</dbReference>
<dbReference type="Proteomes" id="UP001652620">
    <property type="component" value="Chromosome 1"/>
</dbReference>
<dbReference type="GO" id="GO:0005576">
    <property type="term" value="C:extracellular region"/>
    <property type="evidence" value="ECO:0007669"/>
    <property type="project" value="UniProtKB-SubCell"/>
</dbReference>
<keyword evidence="4 5" id="KW-0732">Signal</keyword>
<dbReference type="OMA" id="CENTYAY"/>
<organism evidence="6">
    <name type="scientific">Bactrocera dorsalis</name>
    <name type="common">Oriental fruit fly</name>
    <name type="synonym">Dacus dorsalis</name>
    <dbReference type="NCBI Taxonomy" id="27457"/>
    <lineage>
        <taxon>Eukaryota</taxon>
        <taxon>Metazoa</taxon>
        <taxon>Ecdysozoa</taxon>
        <taxon>Arthropoda</taxon>
        <taxon>Hexapoda</taxon>
        <taxon>Insecta</taxon>
        <taxon>Pterygota</taxon>
        <taxon>Neoptera</taxon>
        <taxon>Endopterygota</taxon>
        <taxon>Diptera</taxon>
        <taxon>Brachycera</taxon>
        <taxon>Muscomorpha</taxon>
        <taxon>Tephritoidea</taxon>
        <taxon>Tephritidae</taxon>
        <taxon>Bactrocera</taxon>
        <taxon>Bactrocera</taxon>
    </lineage>
</organism>
<gene>
    <name evidence="6" type="primary">YELL</name>
    <name evidence="9" type="synonym">LOC105229980</name>
    <name evidence="7" type="synonym">y</name>
</gene>
<dbReference type="EMBL" id="GAKP01006063">
    <property type="protein sequence ID" value="JAC52889.1"/>
    <property type="molecule type" value="Transcribed_RNA"/>
</dbReference>
<dbReference type="Gene3D" id="2.120.10.30">
    <property type="entry name" value="TolB, C-terminal domain"/>
    <property type="match status" value="1"/>
</dbReference>
<accession>A0A034WFH8</accession>
<reference evidence="6" key="1">
    <citation type="journal article" date="2014" name="BMC Genomics">
        <title>Characterizing the developmental transcriptome of the oriental fruit fly, Bactrocera dorsalis (Diptera: Tephritidae) through comparative genomic analysis with Drosophila melanogaster utilizing modENCODE datasets.</title>
        <authorList>
            <person name="Geib S.M."/>
            <person name="Calla B."/>
            <person name="Hall B."/>
            <person name="Hou S."/>
            <person name="Manoukis N.C."/>
        </authorList>
    </citation>
    <scope>NUCLEOTIDE SEQUENCE</scope>
    <source>
        <strain evidence="6">Punador</strain>
    </source>
</reference>